<dbReference type="EMBL" id="CP058998">
    <property type="protein sequence ID" value="QLJ53083.1"/>
    <property type="molecule type" value="Genomic_DNA"/>
</dbReference>
<gene>
    <name evidence="1" type="ORF">Sv326_0908</name>
</gene>
<dbReference type="AlphaFoldDB" id="A0A7D6BQU7"/>
<sequence length="279" mass="31923">MVHRISQPDDILIEAQKLYPKKFHEVSESSYMDDVYRKAAIMCGIREHLKATRGDVNAVDIAGGSGRQGRIIRSLVKEDSGRVVIHNVDIGRGEFRRGRGDERTIGDVMHLPLPDKSMDFVFMNNIPIPLSHVKYYVINMKDETGKKEQILEMLENAIDAQYKLNLLEGIRVLKENGVMMLSGKHVGQTGESIQRNLDDLPLKVDKFEVVELESGVVPLWRKYGIDIEKPTFMIVSLRKTGDAEGLVDFYEQMRYTSLEQLLRIEEFDKVLEEMRKAKA</sequence>
<dbReference type="InterPro" id="IPR029063">
    <property type="entry name" value="SAM-dependent_MTases_sf"/>
</dbReference>
<proteinExistence type="predicted"/>
<evidence type="ECO:0000313" key="1">
    <source>
        <dbReference type="EMBL" id="QLJ53083.1"/>
    </source>
</evidence>
<dbReference type="KEGG" id="flt:Sv326_0908"/>
<protein>
    <submittedName>
        <fullName evidence="1">Uncharacterized protein</fullName>
    </submittedName>
</protein>
<dbReference type="Proteomes" id="UP000510821">
    <property type="component" value="Chromosome"/>
</dbReference>
<dbReference type="Gene3D" id="3.40.50.150">
    <property type="entry name" value="Vaccinia Virus protein VP39"/>
    <property type="match status" value="1"/>
</dbReference>
<dbReference type="SUPFAM" id="SSF53335">
    <property type="entry name" value="S-adenosyl-L-methionine-dependent methyltransferases"/>
    <property type="match status" value="1"/>
</dbReference>
<accession>A0A7D6BQU7</accession>
<organism evidence="1 2">
    <name type="scientific">Fermentimicrarchaeum limneticum</name>
    <dbReference type="NCBI Taxonomy" id="2795018"/>
    <lineage>
        <taxon>Archaea</taxon>
        <taxon>Candidatus Micrarchaeota</taxon>
        <taxon>Candidatus Fermentimicrarchaeales</taxon>
        <taxon>Candidatus Fermentimicrarchaeaceae</taxon>
        <taxon>Candidatus Fermentimicrarchaeum</taxon>
    </lineage>
</organism>
<reference evidence="2" key="1">
    <citation type="submission" date="2020-07" db="EMBL/GenBank/DDBJ databases">
        <title>Metabolic diversity and evolutionary history of the archaeal phylum ###Micrarchaeota### uncovered from a freshwater lake metagenome.</title>
        <authorList>
            <person name="Kadnikov V.V."/>
            <person name="Savvichev A.S."/>
            <person name="Mardanov A.V."/>
            <person name="Beletsky A.V."/>
            <person name="Chupakov A.V."/>
            <person name="Kokryatskaya N.M."/>
            <person name="Pimenov N.V."/>
            <person name="Ravin N.V."/>
        </authorList>
    </citation>
    <scope>NUCLEOTIDE SEQUENCE [LARGE SCALE GENOMIC DNA]</scope>
</reference>
<name>A0A7D6BQU7_FERL1</name>
<evidence type="ECO:0000313" key="2">
    <source>
        <dbReference type="Proteomes" id="UP000510821"/>
    </source>
</evidence>